<dbReference type="SUPFAM" id="SSF55729">
    <property type="entry name" value="Acyl-CoA N-acyltransferases (Nat)"/>
    <property type="match status" value="1"/>
</dbReference>
<gene>
    <name evidence="2" type="ORF">SDC9_84456</name>
</gene>
<dbReference type="Pfam" id="PF13302">
    <property type="entry name" value="Acetyltransf_3"/>
    <property type="match status" value="1"/>
</dbReference>
<dbReference type="PANTHER" id="PTHR43415">
    <property type="entry name" value="SPERMIDINE N(1)-ACETYLTRANSFERASE"/>
    <property type="match status" value="1"/>
</dbReference>
<comment type="caution">
    <text evidence="2">The sequence shown here is derived from an EMBL/GenBank/DDBJ whole genome shotgun (WGS) entry which is preliminary data.</text>
</comment>
<evidence type="ECO:0000313" key="2">
    <source>
        <dbReference type="EMBL" id="MPM37837.1"/>
    </source>
</evidence>
<dbReference type="PROSITE" id="PS51186">
    <property type="entry name" value="GNAT"/>
    <property type="match status" value="1"/>
</dbReference>
<dbReference type="InterPro" id="IPR000182">
    <property type="entry name" value="GNAT_dom"/>
</dbReference>
<dbReference type="AlphaFoldDB" id="A0A644ZAY1"/>
<dbReference type="Gene3D" id="3.40.630.30">
    <property type="match status" value="1"/>
</dbReference>
<name>A0A644ZAY1_9ZZZZ</name>
<accession>A0A644ZAY1</accession>
<sequence>MKKAASIFLRSEITKQDVLRMSGWMKNPDVTRFLNEHAAISGALCTLAETTPEPILAMRLNANGRFFIVSLHSGEPIGYVSLRPAREEGTREIVVVIGEESLWGHGCGARAIRLALGECFLRRDARINRVVATIHREHTRSIRLFTHAGFSRAEGVGECLRFVLSREAFLSRGQSAQPTRQALCEAGR</sequence>
<feature type="domain" description="N-acetyltransferase" evidence="1">
    <location>
        <begin position="29"/>
        <end position="167"/>
    </location>
</feature>
<dbReference type="EMBL" id="VSSQ01008083">
    <property type="protein sequence ID" value="MPM37837.1"/>
    <property type="molecule type" value="Genomic_DNA"/>
</dbReference>
<protein>
    <recommendedName>
        <fullName evidence="1">N-acetyltransferase domain-containing protein</fullName>
    </recommendedName>
</protein>
<dbReference type="GO" id="GO:0016747">
    <property type="term" value="F:acyltransferase activity, transferring groups other than amino-acyl groups"/>
    <property type="evidence" value="ECO:0007669"/>
    <property type="project" value="InterPro"/>
</dbReference>
<dbReference type="PANTHER" id="PTHR43415:SF3">
    <property type="entry name" value="GNAT-FAMILY ACETYLTRANSFERASE"/>
    <property type="match status" value="1"/>
</dbReference>
<proteinExistence type="predicted"/>
<organism evidence="2">
    <name type="scientific">bioreactor metagenome</name>
    <dbReference type="NCBI Taxonomy" id="1076179"/>
    <lineage>
        <taxon>unclassified sequences</taxon>
        <taxon>metagenomes</taxon>
        <taxon>ecological metagenomes</taxon>
    </lineage>
</organism>
<evidence type="ECO:0000259" key="1">
    <source>
        <dbReference type="PROSITE" id="PS51186"/>
    </source>
</evidence>
<dbReference type="InterPro" id="IPR016181">
    <property type="entry name" value="Acyl_CoA_acyltransferase"/>
</dbReference>
<reference evidence="2" key="1">
    <citation type="submission" date="2019-08" db="EMBL/GenBank/DDBJ databases">
        <authorList>
            <person name="Kucharzyk K."/>
            <person name="Murdoch R.W."/>
            <person name="Higgins S."/>
            <person name="Loffler F."/>
        </authorList>
    </citation>
    <scope>NUCLEOTIDE SEQUENCE</scope>
</reference>